<dbReference type="InterPro" id="IPR000742">
    <property type="entry name" value="EGF"/>
</dbReference>
<keyword evidence="2" id="KW-0677">Repeat</keyword>
<feature type="disulfide bond" evidence="4">
    <location>
        <begin position="417"/>
        <end position="426"/>
    </location>
</feature>
<feature type="domain" description="EGF-like" evidence="8">
    <location>
        <begin position="386"/>
        <end position="427"/>
    </location>
</feature>
<evidence type="ECO:0000256" key="1">
    <source>
        <dbReference type="ARBA" id="ARBA00022536"/>
    </source>
</evidence>
<sequence length="466" mass="51274">MADCGLLLLAGWTGLHCEDDINECLPQPCNQGMCIQNDPGHGYTCFCRPGFVGSHCEHNYDDCLLRPCPDGYACVDGLNRASCVPAEPGGAGATAVMVTAQPPLGPRSSSTTFQHPLPAATVVPIPGLQKTEPKGTDGSYVRYFGDSYLEFQGVDLGTMSTITIRFETQEVSGTLLYTDQGNDASAFFFIKLYIHEGRLQGIFSTSLQSEAIFYMFNRKSTRGCPLKDYRCPVPSGRQPEWESLETQRLFLKTFHRQYLAPCEAEVAVSGHERVRSIPSNYWSGLTVQRTRRLFLGGLPLSYLPYKGAEPFYNYSGCMEVIEINKLRGFFISTSISGSNVKNCRHEWNNDTTTIASTPRQQSTRPTVRSVTNQPAWSSPPPPLYPSSVACHEGLCRNGGTCHQLRRPTGALSFRCDCPLHFSGRFCEKGTARPDGSFRTVIKCDGANSLKRVMGQMALSASGLIWG</sequence>
<accession>A0ABD1JB34</accession>
<dbReference type="PROSITE" id="PS50025">
    <property type="entry name" value="LAM_G_DOMAIN"/>
    <property type="match status" value="1"/>
</dbReference>
<proteinExistence type="predicted"/>
<dbReference type="InterPro" id="IPR001791">
    <property type="entry name" value="Laminin_G"/>
</dbReference>
<evidence type="ECO:0000313" key="9">
    <source>
        <dbReference type="EMBL" id="KAL2083223.1"/>
    </source>
</evidence>
<protein>
    <submittedName>
        <fullName evidence="9">Uncharacterized protein</fullName>
    </submittedName>
</protein>
<keyword evidence="1 4" id="KW-0245">EGF-like domain</keyword>
<evidence type="ECO:0000313" key="10">
    <source>
        <dbReference type="Proteomes" id="UP001591681"/>
    </source>
</evidence>
<feature type="chain" id="PRO_5044815230" evidence="6">
    <location>
        <begin position="18"/>
        <end position="466"/>
    </location>
</feature>
<dbReference type="InterPro" id="IPR013320">
    <property type="entry name" value="ConA-like_dom_sf"/>
</dbReference>
<feature type="compositionally biased region" description="Polar residues" evidence="5">
    <location>
        <begin position="355"/>
        <end position="373"/>
    </location>
</feature>
<dbReference type="Proteomes" id="UP001591681">
    <property type="component" value="Unassembled WGS sequence"/>
</dbReference>
<evidence type="ECO:0000256" key="4">
    <source>
        <dbReference type="PROSITE-ProRule" id="PRU00076"/>
    </source>
</evidence>
<feature type="region of interest" description="Disordered" evidence="5">
    <location>
        <begin position="355"/>
        <end position="380"/>
    </location>
</feature>
<feature type="disulfide bond" evidence="4">
    <location>
        <begin position="24"/>
        <end position="34"/>
    </location>
</feature>
<feature type="domain" description="Laminin G" evidence="7">
    <location>
        <begin position="138"/>
        <end position="343"/>
    </location>
</feature>
<dbReference type="PROSITE" id="PS00022">
    <property type="entry name" value="EGF_1"/>
    <property type="match status" value="2"/>
</dbReference>
<evidence type="ECO:0000256" key="2">
    <source>
        <dbReference type="ARBA" id="ARBA00022737"/>
    </source>
</evidence>
<dbReference type="CDD" id="cd00054">
    <property type="entry name" value="EGF_CA"/>
    <property type="match status" value="2"/>
</dbReference>
<keyword evidence="10" id="KW-1185">Reference proteome</keyword>
<dbReference type="EMBL" id="JBHFQA010000018">
    <property type="protein sequence ID" value="KAL2083223.1"/>
    <property type="molecule type" value="Genomic_DNA"/>
</dbReference>
<evidence type="ECO:0000256" key="3">
    <source>
        <dbReference type="ARBA" id="ARBA00023157"/>
    </source>
</evidence>
<dbReference type="Pfam" id="PF00008">
    <property type="entry name" value="EGF"/>
    <property type="match status" value="1"/>
</dbReference>
<feature type="signal peptide" evidence="6">
    <location>
        <begin position="1"/>
        <end position="17"/>
    </location>
</feature>
<feature type="domain" description="EGF-like" evidence="8">
    <location>
        <begin position="20"/>
        <end position="57"/>
    </location>
</feature>
<dbReference type="SMART" id="SM00179">
    <property type="entry name" value="EGF_CA"/>
    <property type="match status" value="1"/>
</dbReference>
<dbReference type="FunFam" id="2.10.25.10:FF:000920">
    <property type="entry name" value="protein eyes shut homolog"/>
    <property type="match status" value="1"/>
</dbReference>
<dbReference type="PROSITE" id="PS01186">
    <property type="entry name" value="EGF_2"/>
    <property type="match status" value="1"/>
</dbReference>
<dbReference type="SUPFAM" id="SSF49899">
    <property type="entry name" value="Concanavalin A-like lectins/glucanases"/>
    <property type="match status" value="1"/>
</dbReference>
<dbReference type="PANTHER" id="PTHR24049:SF35">
    <property type="entry name" value="EGF-LIKE DOMAIN-CONTAINING PROTEIN"/>
    <property type="match status" value="1"/>
</dbReference>
<dbReference type="PANTHER" id="PTHR24049">
    <property type="entry name" value="CRUMBS FAMILY MEMBER"/>
    <property type="match status" value="1"/>
</dbReference>
<evidence type="ECO:0000256" key="6">
    <source>
        <dbReference type="SAM" id="SignalP"/>
    </source>
</evidence>
<keyword evidence="3 4" id="KW-1015">Disulfide bond</keyword>
<dbReference type="InterPro" id="IPR051022">
    <property type="entry name" value="Notch_Cell-Fate_Det"/>
</dbReference>
<evidence type="ECO:0000259" key="7">
    <source>
        <dbReference type="PROSITE" id="PS50025"/>
    </source>
</evidence>
<evidence type="ECO:0000259" key="8">
    <source>
        <dbReference type="PROSITE" id="PS50026"/>
    </source>
</evidence>
<organism evidence="9 10">
    <name type="scientific">Coilia grayii</name>
    <name type="common">Gray's grenadier anchovy</name>
    <dbReference type="NCBI Taxonomy" id="363190"/>
    <lineage>
        <taxon>Eukaryota</taxon>
        <taxon>Metazoa</taxon>
        <taxon>Chordata</taxon>
        <taxon>Craniata</taxon>
        <taxon>Vertebrata</taxon>
        <taxon>Euteleostomi</taxon>
        <taxon>Actinopterygii</taxon>
        <taxon>Neopterygii</taxon>
        <taxon>Teleostei</taxon>
        <taxon>Clupei</taxon>
        <taxon>Clupeiformes</taxon>
        <taxon>Clupeoidei</taxon>
        <taxon>Engraulidae</taxon>
        <taxon>Coilinae</taxon>
        <taxon>Coilia</taxon>
    </lineage>
</organism>
<dbReference type="SMART" id="SM00181">
    <property type="entry name" value="EGF"/>
    <property type="match status" value="2"/>
</dbReference>
<feature type="disulfide bond" evidence="4">
    <location>
        <begin position="47"/>
        <end position="56"/>
    </location>
</feature>
<dbReference type="PROSITE" id="PS50026">
    <property type="entry name" value="EGF_3"/>
    <property type="match status" value="2"/>
</dbReference>
<name>A0ABD1JB34_9TELE</name>
<dbReference type="Gene3D" id="2.10.25.10">
    <property type="entry name" value="Laminin"/>
    <property type="match status" value="2"/>
</dbReference>
<comment type="caution">
    <text evidence="4">Lacks conserved residue(s) required for the propagation of feature annotation.</text>
</comment>
<dbReference type="AlphaFoldDB" id="A0ABD1JB34"/>
<reference evidence="9 10" key="1">
    <citation type="submission" date="2024-09" db="EMBL/GenBank/DDBJ databases">
        <title>A chromosome-level genome assembly of Gray's grenadier anchovy, Coilia grayii.</title>
        <authorList>
            <person name="Fu Z."/>
        </authorList>
    </citation>
    <scope>NUCLEOTIDE SEQUENCE [LARGE SCALE GENOMIC DNA]</scope>
    <source>
        <strain evidence="9">G4</strain>
        <tissue evidence="9">Muscle</tissue>
    </source>
</reference>
<dbReference type="Gene3D" id="2.60.120.200">
    <property type="match status" value="1"/>
</dbReference>
<keyword evidence="6" id="KW-0732">Signal</keyword>
<gene>
    <name evidence="9" type="ORF">ACEWY4_020996</name>
</gene>
<comment type="caution">
    <text evidence="9">The sequence shown here is derived from an EMBL/GenBank/DDBJ whole genome shotgun (WGS) entry which is preliminary data.</text>
</comment>
<dbReference type="InterPro" id="IPR001881">
    <property type="entry name" value="EGF-like_Ca-bd_dom"/>
</dbReference>
<evidence type="ECO:0000256" key="5">
    <source>
        <dbReference type="SAM" id="MobiDB-lite"/>
    </source>
</evidence>
<dbReference type="SUPFAM" id="SSF57196">
    <property type="entry name" value="EGF/Laminin"/>
    <property type="match status" value="1"/>
</dbReference>